<reference evidence="1" key="1">
    <citation type="submission" date="2021-02" db="EMBL/GenBank/DDBJ databases">
        <authorList>
            <consortium name="DOE Joint Genome Institute"/>
            <person name="Ahrendt S."/>
            <person name="Looney B.P."/>
            <person name="Miyauchi S."/>
            <person name="Morin E."/>
            <person name="Drula E."/>
            <person name="Courty P.E."/>
            <person name="Chicoki N."/>
            <person name="Fauchery L."/>
            <person name="Kohler A."/>
            <person name="Kuo A."/>
            <person name="Labutti K."/>
            <person name="Pangilinan J."/>
            <person name="Lipzen A."/>
            <person name="Riley R."/>
            <person name="Andreopoulos W."/>
            <person name="He G."/>
            <person name="Johnson J."/>
            <person name="Barry K.W."/>
            <person name="Grigoriev I.V."/>
            <person name="Nagy L."/>
            <person name="Hibbett D."/>
            <person name="Henrissat B."/>
            <person name="Matheny P.B."/>
            <person name="Labbe J."/>
            <person name="Martin F."/>
        </authorList>
    </citation>
    <scope>NUCLEOTIDE SEQUENCE</scope>
    <source>
        <strain evidence="1">FP105234-sp</strain>
    </source>
</reference>
<evidence type="ECO:0000313" key="1">
    <source>
        <dbReference type="EMBL" id="KAI0045406.1"/>
    </source>
</evidence>
<protein>
    <submittedName>
        <fullName evidence="1">Uncharacterized protein</fullName>
    </submittedName>
</protein>
<keyword evidence="2" id="KW-1185">Reference proteome</keyword>
<feature type="non-terminal residue" evidence="1">
    <location>
        <position position="170"/>
    </location>
</feature>
<accession>A0ACB8RP37</accession>
<dbReference type="Proteomes" id="UP000814033">
    <property type="component" value="Unassembled WGS sequence"/>
</dbReference>
<dbReference type="EMBL" id="MU275952">
    <property type="protein sequence ID" value="KAI0045406.1"/>
    <property type="molecule type" value="Genomic_DNA"/>
</dbReference>
<evidence type="ECO:0000313" key="2">
    <source>
        <dbReference type="Proteomes" id="UP000814033"/>
    </source>
</evidence>
<organism evidence="1 2">
    <name type="scientific">Auriscalpium vulgare</name>
    <dbReference type="NCBI Taxonomy" id="40419"/>
    <lineage>
        <taxon>Eukaryota</taxon>
        <taxon>Fungi</taxon>
        <taxon>Dikarya</taxon>
        <taxon>Basidiomycota</taxon>
        <taxon>Agaricomycotina</taxon>
        <taxon>Agaricomycetes</taxon>
        <taxon>Russulales</taxon>
        <taxon>Auriscalpiaceae</taxon>
        <taxon>Auriscalpium</taxon>
    </lineage>
</organism>
<gene>
    <name evidence="1" type="ORF">FA95DRAFT_1495443</name>
</gene>
<proteinExistence type="predicted"/>
<sequence length="170" mass="20636">MEQTTKPDAPFTYDGTPDFKKFQKWTFESKDFIGFSFIRRKHQVRRLKKYLDGRALAFYMRDVAKKPEKWTLRRFFEALFDHCFPANFRTIQREKYMAFAQKGHPVRNFRHDLEDLADSIGHISKRDFVIRFWNGADRYLRVKWAENGFDPEISTIEQLERAAERYERAY</sequence>
<comment type="caution">
    <text evidence="1">The sequence shown here is derived from an EMBL/GenBank/DDBJ whole genome shotgun (WGS) entry which is preliminary data.</text>
</comment>
<reference evidence="1" key="2">
    <citation type="journal article" date="2022" name="New Phytol.">
        <title>Evolutionary transition to the ectomycorrhizal habit in the genomes of a hyperdiverse lineage of mushroom-forming fungi.</title>
        <authorList>
            <person name="Looney B."/>
            <person name="Miyauchi S."/>
            <person name="Morin E."/>
            <person name="Drula E."/>
            <person name="Courty P.E."/>
            <person name="Kohler A."/>
            <person name="Kuo A."/>
            <person name="LaButti K."/>
            <person name="Pangilinan J."/>
            <person name="Lipzen A."/>
            <person name="Riley R."/>
            <person name="Andreopoulos W."/>
            <person name="He G."/>
            <person name="Johnson J."/>
            <person name="Nolan M."/>
            <person name="Tritt A."/>
            <person name="Barry K.W."/>
            <person name="Grigoriev I.V."/>
            <person name="Nagy L.G."/>
            <person name="Hibbett D."/>
            <person name="Henrissat B."/>
            <person name="Matheny P.B."/>
            <person name="Labbe J."/>
            <person name="Martin F.M."/>
        </authorList>
    </citation>
    <scope>NUCLEOTIDE SEQUENCE</scope>
    <source>
        <strain evidence="1">FP105234-sp</strain>
    </source>
</reference>
<name>A0ACB8RP37_9AGAM</name>